<dbReference type="AlphaFoldDB" id="A0A397SXP8"/>
<evidence type="ECO:0000313" key="1">
    <source>
        <dbReference type="EMBL" id="RIA88587.1"/>
    </source>
</evidence>
<reference evidence="1 2" key="1">
    <citation type="submission" date="2018-06" db="EMBL/GenBank/DDBJ databases">
        <title>Comparative genomics reveals the genomic features of Rhizophagus irregularis, R. cerebriforme, R. diaphanum and Gigaspora rosea, and their symbiotic lifestyle signature.</title>
        <authorList>
            <person name="Morin E."/>
            <person name="San Clemente H."/>
            <person name="Chen E.C.H."/>
            <person name="De La Providencia I."/>
            <person name="Hainaut M."/>
            <person name="Kuo A."/>
            <person name="Kohler A."/>
            <person name="Murat C."/>
            <person name="Tang N."/>
            <person name="Roy S."/>
            <person name="Loubradou J."/>
            <person name="Henrissat B."/>
            <person name="Grigoriev I.V."/>
            <person name="Corradi N."/>
            <person name="Roux C."/>
            <person name="Martin F.M."/>
        </authorList>
    </citation>
    <scope>NUCLEOTIDE SEQUENCE [LARGE SCALE GENOMIC DNA]</scope>
    <source>
        <strain evidence="1 2">DAOM 227022</strain>
    </source>
</reference>
<keyword evidence="2" id="KW-1185">Reference proteome</keyword>
<name>A0A397SXP8_9GLOM</name>
<proteinExistence type="predicted"/>
<dbReference type="Proteomes" id="UP000265703">
    <property type="component" value="Unassembled WGS sequence"/>
</dbReference>
<dbReference type="EMBL" id="QKYT01000256">
    <property type="protein sequence ID" value="RIA88587.1"/>
    <property type="molecule type" value="Genomic_DNA"/>
</dbReference>
<accession>A0A397SXP8</accession>
<protein>
    <submittedName>
        <fullName evidence="1">Uncharacterized protein</fullName>
    </submittedName>
</protein>
<organism evidence="1 2">
    <name type="scientific">Glomus cerebriforme</name>
    <dbReference type="NCBI Taxonomy" id="658196"/>
    <lineage>
        <taxon>Eukaryota</taxon>
        <taxon>Fungi</taxon>
        <taxon>Fungi incertae sedis</taxon>
        <taxon>Mucoromycota</taxon>
        <taxon>Glomeromycotina</taxon>
        <taxon>Glomeromycetes</taxon>
        <taxon>Glomerales</taxon>
        <taxon>Glomeraceae</taxon>
        <taxon>Glomus</taxon>
    </lineage>
</organism>
<gene>
    <name evidence="1" type="ORF">C1645_826098</name>
</gene>
<comment type="caution">
    <text evidence="1">The sequence shown here is derived from an EMBL/GenBank/DDBJ whole genome shotgun (WGS) entry which is preliminary data.</text>
</comment>
<sequence>MSSHQLNTNSSQDSRNINQNLHSNKYRPIASKPSAQKLMILILVRPNSSESYSLMIASQATPMRNIVNNIVVELTTLLINAATSTIARSNNYYLFHNTNDNYQDHNDKENVLNLEEIKNSKNKKADNKS</sequence>
<evidence type="ECO:0000313" key="2">
    <source>
        <dbReference type="Proteomes" id="UP000265703"/>
    </source>
</evidence>